<sequence>MPAMVVVQSMKVSADPTPSQASQLPHWNVGVAMLAGLNPYLWEPGLPAMAVVQSMKVSADPTPSQASGSRMFIRGAPPHCPGFP</sequence>
<reference evidence="2 3" key="1">
    <citation type="submission" date="2017-11" db="EMBL/GenBank/DDBJ databases">
        <title>Genome sequencing of a diverse group of Pseudomonas species.</title>
        <authorList>
            <person name="Loper J."/>
        </authorList>
    </citation>
    <scope>NUCLEOTIDE SEQUENCE [LARGE SCALE GENOMIC DNA]</scope>
    <source>
        <strain evidence="2 3">NCPPB 2192</strain>
    </source>
</reference>
<proteinExistence type="predicted"/>
<dbReference type="Proteomes" id="UP000232891">
    <property type="component" value="Unassembled WGS sequence"/>
</dbReference>
<keyword evidence="3" id="KW-1185">Reference proteome</keyword>
<dbReference type="EMBL" id="PHHD01000001">
    <property type="protein sequence ID" value="PKA77397.1"/>
    <property type="molecule type" value="Genomic_DNA"/>
</dbReference>
<name>A0ABX4QLE3_PSETO</name>
<evidence type="ECO:0000313" key="3">
    <source>
        <dbReference type="Proteomes" id="UP000232891"/>
    </source>
</evidence>
<gene>
    <name evidence="2" type="ORF">ATI14_4440</name>
</gene>
<comment type="caution">
    <text evidence="2">The sequence shown here is derived from an EMBL/GenBank/DDBJ whole genome shotgun (WGS) entry which is preliminary data.</text>
</comment>
<organism evidence="2 3">
    <name type="scientific">Pseudomonas tolaasii NCPPB 2192</name>
    <dbReference type="NCBI Taxonomy" id="564423"/>
    <lineage>
        <taxon>Bacteria</taxon>
        <taxon>Pseudomonadati</taxon>
        <taxon>Pseudomonadota</taxon>
        <taxon>Gammaproteobacteria</taxon>
        <taxon>Pseudomonadales</taxon>
        <taxon>Pseudomonadaceae</taxon>
        <taxon>Pseudomonas</taxon>
    </lineage>
</organism>
<evidence type="ECO:0000313" key="2">
    <source>
        <dbReference type="EMBL" id="PKA77397.1"/>
    </source>
</evidence>
<accession>A0ABX4QLE3</accession>
<evidence type="ECO:0000256" key="1">
    <source>
        <dbReference type="SAM" id="MobiDB-lite"/>
    </source>
</evidence>
<feature type="region of interest" description="Disordered" evidence="1">
    <location>
        <begin position="59"/>
        <end position="84"/>
    </location>
</feature>
<protein>
    <submittedName>
        <fullName evidence="2">Uncharacterized protein</fullName>
    </submittedName>
</protein>